<dbReference type="Gene3D" id="1.10.10.10">
    <property type="entry name" value="Winged helix-like DNA-binding domain superfamily/Winged helix DNA-binding domain"/>
    <property type="match status" value="1"/>
</dbReference>
<dbReference type="Pfam" id="PF02742">
    <property type="entry name" value="Fe_dep_repr_C"/>
    <property type="match status" value="1"/>
</dbReference>
<dbReference type="SUPFAM" id="SSF47979">
    <property type="entry name" value="Iron-dependent repressor protein, dimerization domain"/>
    <property type="match status" value="1"/>
</dbReference>
<evidence type="ECO:0000256" key="3">
    <source>
        <dbReference type="ARBA" id="ARBA00011738"/>
    </source>
</evidence>
<dbReference type="InterPro" id="IPR008988">
    <property type="entry name" value="Transcriptional_repressor_C"/>
</dbReference>
<sequence>MQTLTEENYLKAIFKLAQNNLDKISATAIADEMEVNAASVIDMLKKLKEKKLISYDKKIGAKLAPQGNKLAINIVRKHRLWEVFLFEKLKYTWDEVHEMAEQLEHIKNPELADRLDKFLEFPQFDPHGDPIPKANGNIPEVSKILLADKKQGDTCKVVSVKDTSPAFLKYLNQLSIVIGSKIYIKEIISFDNSLIILIDDKECTVSEKLANSIFVK</sequence>
<evidence type="ECO:0000256" key="4">
    <source>
        <dbReference type="ARBA" id="ARBA00022386"/>
    </source>
</evidence>
<evidence type="ECO:0000256" key="2">
    <source>
        <dbReference type="ARBA" id="ARBA00007871"/>
    </source>
</evidence>
<gene>
    <name evidence="11" type="ORF">EZJ43_10025</name>
</gene>
<dbReference type="PANTHER" id="PTHR33238:SF7">
    <property type="entry name" value="IRON-DEPENDENT TRANSCRIPTIONAL REGULATOR"/>
    <property type="match status" value="1"/>
</dbReference>
<dbReference type="OrthoDB" id="9791355at2"/>
<comment type="function">
    <text evidence="9">In the presence of manganese, represses expression of mntH and mntS. Up-regulates expression of mntP.</text>
</comment>
<dbReference type="PROSITE" id="PS50944">
    <property type="entry name" value="HTH_DTXR"/>
    <property type="match status" value="1"/>
</dbReference>
<dbReference type="InterPro" id="IPR001367">
    <property type="entry name" value="Fe_dep_repressor"/>
</dbReference>
<dbReference type="Gene3D" id="2.30.30.90">
    <property type="match status" value="1"/>
</dbReference>
<comment type="subunit">
    <text evidence="3">Homodimer.</text>
</comment>
<dbReference type="GO" id="GO:0046983">
    <property type="term" value="F:protein dimerization activity"/>
    <property type="evidence" value="ECO:0007669"/>
    <property type="project" value="InterPro"/>
</dbReference>
<dbReference type="EMBL" id="SJCY01000006">
    <property type="protein sequence ID" value="TDG36015.1"/>
    <property type="molecule type" value="Genomic_DNA"/>
</dbReference>
<dbReference type="InterPro" id="IPR038157">
    <property type="entry name" value="FeoA_core_dom"/>
</dbReference>
<dbReference type="InterPro" id="IPR050536">
    <property type="entry name" value="DtxR_MntR_Metal-Reg"/>
</dbReference>
<dbReference type="Proteomes" id="UP000295668">
    <property type="component" value="Unassembled WGS sequence"/>
</dbReference>
<reference evidence="11 12" key="1">
    <citation type="submission" date="2019-02" db="EMBL/GenBank/DDBJ databases">
        <title>Pedobacter sp. nov., a novel speices isolated from soil of pinguins habitat in Antarcitica.</title>
        <authorList>
            <person name="He R.-H."/>
        </authorList>
    </citation>
    <scope>NUCLEOTIDE SEQUENCE [LARGE SCALE GENOMIC DNA]</scope>
    <source>
        <strain evidence="11 12">E01020</strain>
    </source>
</reference>
<evidence type="ECO:0000256" key="7">
    <source>
        <dbReference type="ARBA" id="ARBA00023125"/>
    </source>
</evidence>
<dbReference type="GO" id="GO:0005737">
    <property type="term" value="C:cytoplasm"/>
    <property type="evidence" value="ECO:0007669"/>
    <property type="project" value="UniProtKB-SubCell"/>
</dbReference>
<dbReference type="GO" id="GO:0003677">
    <property type="term" value="F:DNA binding"/>
    <property type="evidence" value="ECO:0007669"/>
    <property type="project" value="UniProtKB-KW"/>
</dbReference>
<keyword evidence="7" id="KW-0238">DNA-binding</keyword>
<dbReference type="SUPFAM" id="SSF50037">
    <property type="entry name" value="C-terminal domain of transcriptional repressors"/>
    <property type="match status" value="1"/>
</dbReference>
<dbReference type="Pfam" id="PF04023">
    <property type="entry name" value="FeoA"/>
    <property type="match status" value="1"/>
</dbReference>
<dbReference type="InterPro" id="IPR036388">
    <property type="entry name" value="WH-like_DNA-bd_sf"/>
</dbReference>
<dbReference type="SMART" id="SM00529">
    <property type="entry name" value="HTH_DTXR"/>
    <property type="match status" value="1"/>
</dbReference>
<dbReference type="InterPro" id="IPR036421">
    <property type="entry name" value="Fe_dep_repressor_sf"/>
</dbReference>
<dbReference type="Gene3D" id="1.10.60.10">
    <property type="entry name" value="Iron dependent repressor, metal binding and dimerisation domain"/>
    <property type="match status" value="1"/>
</dbReference>
<dbReference type="RefSeq" id="WP_133262578.1">
    <property type="nucleotide sequence ID" value="NZ_SJCY01000006.1"/>
</dbReference>
<evidence type="ECO:0000256" key="5">
    <source>
        <dbReference type="ARBA" id="ARBA00023004"/>
    </source>
</evidence>
<dbReference type="GO" id="GO:0003700">
    <property type="term" value="F:DNA-binding transcription factor activity"/>
    <property type="evidence" value="ECO:0007669"/>
    <property type="project" value="InterPro"/>
</dbReference>
<accession>A0A4R5MLB1</accession>
<comment type="caution">
    <text evidence="11">The sequence shown here is derived from an EMBL/GenBank/DDBJ whole genome shotgun (WGS) entry which is preliminary data.</text>
</comment>
<evidence type="ECO:0000256" key="6">
    <source>
        <dbReference type="ARBA" id="ARBA00023015"/>
    </source>
</evidence>
<proteinExistence type="inferred from homology"/>
<evidence type="ECO:0000313" key="11">
    <source>
        <dbReference type="EMBL" id="TDG36015.1"/>
    </source>
</evidence>
<protein>
    <recommendedName>
        <fullName evidence="4">Transcriptional regulator MntR</fullName>
    </recommendedName>
</protein>
<dbReference type="SUPFAM" id="SSF46785">
    <property type="entry name" value="Winged helix' DNA-binding domain"/>
    <property type="match status" value="1"/>
</dbReference>
<keyword evidence="5" id="KW-0408">Iron</keyword>
<feature type="domain" description="HTH dtxR-type" evidence="10">
    <location>
        <begin position="1"/>
        <end position="64"/>
    </location>
</feature>
<dbReference type="GO" id="GO:0046914">
    <property type="term" value="F:transition metal ion binding"/>
    <property type="evidence" value="ECO:0007669"/>
    <property type="project" value="InterPro"/>
</dbReference>
<dbReference type="InterPro" id="IPR022687">
    <property type="entry name" value="HTH_DTXR"/>
</dbReference>
<dbReference type="AlphaFoldDB" id="A0A4R5MLB1"/>
<name>A0A4R5MLB1_9SPHI</name>
<evidence type="ECO:0000256" key="8">
    <source>
        <dbReference type="ARBA" id="ARBA00023163"/>
    </source>
</evidence>
<evidence type="ECO:0000259" key="10">
    <source>
        <dbReference type="PROSITE" id="PS50944"/>
    </source>
</evidence>
<comment type="subcellular location">
    <subcellularLocation>
        <location evidence="1">Cytoplasm</location>
    </subcellularLocation>
</comment>
<keyword evidence="8" id="KW-0804">Transcription</keyword>
<evidence type="ECO:0000256" key="9">
    <source>
        <dbReference type="ARBA" id="ARBA00025185"/>
    </source>
</evidence>
<organism evidence="11 12">
    <name type="scientific">Pedobacter changchengzhani</name>
    <dbReference type="NCBI Taxonomy" id="2529274"/>
    <lineage>
        <taxon>Bacteria</taxon>
        <taxon>Pseudomonadati</taxon>
        <taxon>Bacteroidota</taxon>
        <taxon>Sphingobacteriia</taxon>
        <taxon>Sphingobacteriales</taxon>
        <taxon>Sphingobacteriaceae</taxon>
        <taxon>Pedobacter</taxon>
    </lineage>
</organism>
<dbReference type="InterPro" id="IPR007167">
    <property type="entry name" value="Fe-transptr_FeoA-like"/>
</dbReference>
<keyword evidence="6" id="KW-0805">Transcription regulation</keyword>
<dbReference type="Pfam" id="PF01325">
    <property type="entry name" value="Fe_dep_repress"/>
    <property type="match status" value="1"/>
</dbReference>
<evidence type="ECO:0000256" key="1">
    <source>
        <dbReference type="ARBA" id="ARBA00004496"/>
    </source>
</evidence>
<dbReference type="InterPro" id="IPR022689">
    <property type="entry name" value="Iron_dep_repressor"/>
</dbReference>
<dbReference type="PANTHER" id="PTHR33238">
    <property type="entry name" value="IRON (METAL) DEPENDENT REPRESSOR, DTXR FAMILY"/>
    <property type="match status" value="1"/>
</dbReference>
<evidence type="ECO:0000313" key="12">
    <source>
        <dbReference type="Proteomes" id="UP000295668"/>
    </source>
</evidence>
<comment type="similarity">
    <text evidence="2">Belongs to the DtxR/MntR family.</text>
</comment>
<keyword evidence="12" id="KW-1185">Reference proteome</keyword>
<dbReference type="InterPro" id="IPR036390">
    <property type="entry name" value="WH_DNA-bd_sf"/>
</dbReference>